<sequence length="213" mass="24018">MRGNNNSESSSDDDTFSEDEGDYSRVTITKRDVSWCAVDTENHPYYQGAARRVVWPPPSSSSSSAPSYVNLRPSRVATRPFGNKMQLYSKTGHHLAVYPDGTVKGTPDENDLHTYLEIQSAGFPGHVKIKGMLANLYVAMDHKGRLYAEPDPNEETTVFIESLQGSYNAYLSRKYAHLGWYIGIKKSGRFKRGHKTAYGQKAVRFLPRRSKFQ</sequence>
<accession>A0AAV8Z5K8</accession>
<proteinExistence type="inferred from homology"/>
<dbReference type="SMART" id="SM00442">
    <property type="entry name" value="FGF"/>
    <property type="match status" value="1"/>
</dbReference>
<dbReference type="CDD" id="cd00058">
    <property type="entry name" value="beta-trefoil_FGF"/>
    <property type="match status" value="1"/>
</dbReference>
<dbReference type="Proteomes" id="UP001162162">
    <property type="component" value="Unassembled WGS sequence"/>
</dbReference>
<dbReference type="Pfam" id="PF00167">
    <property type="entry name" value="FGF"/>
    <property type="match status" value="1"/>
</dbReference>
<reference evidence="4" key="1">
    <citation type="journal article" date="2023" name="Insect Mol. Biol.">
        <title>Genome sequencing provides insights into the evolution of gene families encoding plant cell wall-degrading enzymes in longhorned beetles.</title>
        <authorList>
            <person name="Shin N.R."/>
            <person name="Okamura Y."/>
            <person name="Kirsch R."/>
            <person name="Pauchet Y."/>
        </authorList>
    </citation>
    <scope>NUCLEOTIDE SEQUENCE</scope>
    <source>
        <strain evidence="4">AMC_N1</strain>
    </source>
</reference>
<evidence type="ECO:0000313" key="5">
    <source>
        <dbReference type="Proteomes" id="UP001162162"/>
    </source>
</evidence>
<dbReference type="PRINTS" id="PR00262">
    <property type="entry name" value="IL1HBGF"/>
</dbReference>
<dbReference type="InterPro" id="IPR008996">
    <property type="entry name" value="IL1/FGF"/>
</dbReference>
<feature type="compositionally biased region" description="Acidic residues" evidence="3">
    <location>
        <begin position="10"/>
        <end position="21"/>
    </location>
</feature>
<gene>
    <name evidence="4" type="ORF">NQ318_022391</name>
</gene>
<dbReference type="InterPro" id="IPR056378">
    <property type="entry name" value="Let-756-like_FGF"/>
</dbReference>
<comment type="caution">
    <text evidence="4">The sequence shown here is derived from an EMBL/GenBank/DDBJ whole genome shotgun (WGS) entry which is preliminary data.</text>
</comment>
<evidence type="ECO:0000256" key="2">
    <source>
        <dbReference type="RuleBase" id="RU049442"/>
    </source>
</evidence>
<dbReference type="GO" id="GO:0008083">
    <property type="term" value="F:growth factor activity"/>
    <property type="evidence" value="ECO:0007669"/>
    <property type="project" value="InterPro"/>
</dbReference>
<dbReference type="AlphaFoldDB" id="A0AAV8Z5K8"/>
<dbReference type="PRINTS" id="PR00263">
    <property type="entry name" value="HBGFFGF"/>
</dbReference>
<organism evidence="4 5">
    <name type="scientific">Aromia moschata</name>
    <dbReference type="NCBI Taxonomy" id="1265417"/>
    <lineage>
        <taxon>Eukaryota</taxon>
        <taxon>Metazoa</taxon>
        <taxon>Ecdysozoa</taxon>
        <taxon>Arthropoda</taxon>
        <taxon>Hexapoda</taxon>
        <taxon>Insecta</taxon>
        <taxon>Pterygota</taxon>
        <taxon>Neoptera</taxon>
        <taxon>Endopterygota</taxon>
        <taxon>Coleoptera</taxon>
        <taxon>Polyphaga</taxon>
        <taxon>Cucujiformia</taxon>
        <taxon>Chrysomeloidea</taxon>
        <taxon>Cerambycidae</taxon>
        <taxon>Cerambycinae</taxon>
        <taxon>Callichromatini</taxon>
        <taxon>Aromia</taxon>
    </lineage>
</organism>
<name>A0AAV8Z5K8_9CUCU</name>
<dbReference type="SUPFAM" id="SSF50353">
    <property type="entry name" value="Cytokine"/>
    <property type="match status" value="1"/>
</dbReference>
<dbReference type="InterPro" id="IPR002209">
    <property type="entry name" value="Fibroblast_GF_fam"/>
</dbReference>
<protein>
    <recommendedName>
        <fullName evidence="2">Fibroblast growth factor</fullName>
        <shortName evidence="2">FGF</shortName>
    </recommendedName>
</protein>
<dbReference type="Gene3D" id="2.80.10.50">
    <property type="match status" value="1"/>
</dbReference>
<comment type="similarity">
    <text evidence="1 2">Belongs to the heparin-binding growth factors family.</text>
</comment>
<dbReference type="EMBL" id="JAPWTK010000014">
    <property type="protein sequence ID" value="KAJ8959133.1"/>
    <property type="molecule type" value="Genomic_DNA"/>
</dbReference>
<evidence type="ECO:0000256" key="1">
    <source>
        <dbReference type="ARBA" id="ARBA00007936"/>
    </source>
</evidence>
<keyword evidence="5" id="KW-1185">Reference proteome</keyword>
<dbReference type="PANTHER" id="PTHR11486">
    <property type="entry name" value="FIBROBLAST GROWTH FACTOR"/>
    <property type="match status" value="1"/>
</dbReference>
<feature type="region of interest" description="Disordered" evidence="3">
    <location>
        <begin position="1"/>
        <end position="23"/>
    </location>
</feature>
<evidence type="ECO:0000256" key="3">
    <source>
        <dbReference type="SAM" id="MobiDB-lite"/>
    </source>
</evidence>
<evidence type="ECO:0000313" key="4">
    <source>
        <dbReference type="EMBL" id="KAJ8959133.1"/>
    </source>
</evidence>